<evidence type="ECO:0000259" key="5">
    <source>
        <dbReference type="Pfam" id="PF00389"/>
    </source>
</evidence>
<dbReference type="Proteomes" id="UP000271783">
    <property type="component" value="Unassembled WGS sequence"/>
</dbReference>
<evidence type="ECO:0000256" key="2">
    <source>
        <dbReference type="ARBA" id="ARBA00023002"/>
    </source>
</evidence>
<evidence type="ECO:0000313" key="8">
    <source>
        <dbReference type="Proteomes" id="UP000271783"/>
    </source>
</evidence>
<dbReference type="GO" id="GO:0051287">
    <property type="term" value="F:NAD binding"/>
    <property type="evidence" value="ECO:0007669"/>
    <property type="project" value="InterPro"/>
</dbReference>
<dbReference type="InterPro" id="IPR006140">
    <property type="entry name" value="D-isomer_DH_NAD-bd"/>
</dbReference>
<dbReference type="InterPro" id="IPR006139">
    <property type="entry name" value="D-isomer_2_OHA_DH_cat_dom"/>
</dbReference>
<sequence length="332" mass="37345">MNNPNIILKMIFMKKMKGVLLEASAIDKGDISWEELSEHVDLTIYENTTERNKFEHIGDAEVIFDNKVIIDEEVFRKCPNIKYVGVCATGYNVVDMTAARKRNITVTNVPAYSTDSVVQLTWALILEQTCNLELHNQSVKNGDWINSEIFCYWLKPISELSGKTLGIIGYGNIGKKVATIAKSFGMNIIVNTDHPEKYSEENINFVDKDEIFAKSDIITLHCPLTEDTKDIIRKENIDKMKNGVRIVNVSRGGLVRENDLADALNSGKVLSAGVDVVVTEPMSEDNPLLDAENIIITPHIGWASIDARKRLVDEIIKNYKAFINNEKRNVVN</sequence>
<evidence type="ECO:0000259" key="6">
    <source>
        <dbReference type="Pfam" id="PF02826"/>
    </source>
</evidence>
<feature type="domain" description="D-isomer specific 2-hydroxyacid dehydrogenase NAD-binding" evidence="6">
    <location>
        <begin position="123"/>
        <end position="301"/>
    </location>
</feature>
<comment type="caution">
    <text evidence="7">The sequence shown here is derived from an EMBL/GenBank/DDBJ whole genome shotgun (WGS) entry which is preliminary data.</text>
</comment>
<dbReference type="SUPFAM" id="SSF51735">
    <property type="entry name" value="NAD(P)-binding Rossmann-fold domains"/>
    <property type="match status" value="1"/>
</dbReference>
<dbReference type="SUPFAM" id="SSF52283">
    <property type="entry name" value="Formate/glycerate dehydrogenase catalytic domain-like"/>
    <property type="match status" value="1"/>
</dbReference>
<dbReference type="Pfam" id="PF00389">
    <property type="entry name" value="2-Hacid_dh"/>
    <property type="match status" value="1"/>
</dbReference>
<accession>A0A3N5BXA7</accession>
<dbReference type="EMBL" id="RKRG01000002">
    <property type="protein sequence ID" value="RPF51872.1"/>
    <property type="molecule type" value="Genomic_DNA"/>
</dbReference>
<evidence type="ECO:0000313" key="7">
    <source>
        <dbReference type="EMBL" id="RPF51872.1"/>
    </source>
</evidence>
<protein>
    <submittedName>
        <fullName evidence="7">Glycerate dehydrogenase</fullName>
    </submittedName>
</protein>
<dbReference type="InterPro" id="IPR036291">
    <property type="entry name" value="NAD(P)-bd_dom_sf"/>
</dbReference>
<keyword evidence="2 4" id="KW-0560">Oxidoreductase</keyword>
<reference evidence="7 8" key="1">
    <citation type="submission" date="2018-11" db="EMBL/GenBank/DDBJ databases">
        <title>Genomic Encyclopedia of Type Strains, Phase IV (KMG-IV): sequencing the most valuable type-strain genomes for metagenomic binning, comparative biology and taxonomic classification.</title>
        <authorList>
            <person name="Goeker M."/>
        </authorList>
    </citation>
    <scope>NUCLEOTIDE SEQUENCE [LARGE SCALE GENOMIC DNA]</scope>
    <source>
        <strain evidence="7 8">DSM 11977</strain>
    </source>
</reference>
<proteinExistence type="inferred from homology"/>
<dbReference type="PANTHER" id="PTHR43761:SF1">
    <property type="entry name" value="D-ISOMER SPECIFIC 2-HYDROXYACID DEHYDROGENASE CATALYTIC DOMAIN-CONTAINING PROTEIN-RELATED"/>
    <property type="match status" value="1"/>
</dbReference>
<name>A0A3N5BXA7_9EURY</name>
<comment type="similarity">
    <text evidence="1 4">Belongs to the D-isomer specific 2-hydroxyacid dehydrogenase family.</text>
</comment>
<gene>
    <name evidence="7" type="ORF">EDC42_1214</name>
</gene>
<keyword evidence="8" id="KW-1185">Reference proteome</keyword>
<dbReference type="AlphaFoldDB" id="A0A3N5BXA7"/>
<dbReference type="InterPro" id="IPR050418">
    <property type="entry name" value="D-iso_2-hydroxyacid_DH_PdxB"/>
</dbReference>
<dbReference type="GO" id="GO:0016616">
    <property type="term" value="F:oxidoreductase activity, acting on the CH-OH group of donors, NAD or NADP as acceptor"/>
    <property type="evidence" value="ECO:0007669"/>
    <property type="project" value="InterPro"/>
</dbReference>
<dbReference type="CDD" id="cd12162">
    <property type="entry name" value="2-Hacid_dh_4"/>
    <property type="match status" value="1"/>
</dbReference>
<feature type="domain" description="D-isomer specific 2-hydroxyacid dehydrogenase catalytic" evidence="5">
    <location>
        <begin position="32"/>
        <end position="332"/>
    </location>
</feature>
<dbReference type="Gene3D" id="3.40.50.720">
    <property type="entry name" value="NAD(P)-binding Rossmann-like Domain"/>
    <property type="match status" value="2"/>
</dbReference>
<organism evidence="7 8">
    <name type="scientific">Methanobrevibacter gottschalkii DSM 11977</name>
    <dbReference type="NCBI Taxonomy" id="1122229"/>
    <lineage>
        <taxon>Archaea</taxon>
        <taxon>Methanobacteriati</taxon>
        <taxon>Methanobacteriota</taxon>
        <taxon>Methanomada group</taxon>
        <taxon>Methanobacteria</taxon>
        <taxon>Methanobacteriales</taxon>
        <taxon>Methanobacteriaceae</taxon>
        <taxon>Methanobrevibacter</taxon>
    </lineage>
</organism>
<dbReference type="Pfam" id="PF02826">
    <property type="entry name" value="2-Hacid_dh_C"/>
    <property type="match status" value="1"/>
</dbReference>
<evidence type="ECO:0000256" key="1">
    <source>
        <dbReference type="ARBA" id="ARBA00005854"/>
    </source>
</evidence>
<dbReference type="PANTHER" id="PTHR43761">
    <property type="entry name" value="D-ISOMER SPECIFIC 2-HYDROXYACID DEHYDROGENASE FAMILY PROTEIN (AFU_ORTHOLOGUE AFUA_1G13630)"/>
    <property type="match status" value="1"/>
</dbReference>
<evidence type="ECO:0000256" key="3">
    <source>
        <dbReference type="ARBA" id="ARBA00023027"/>
    </source>
</evidence>
<evidence type="ECO:0000256" key="4">
    <source>
        <dbReference type="RuleBase" id="RU003719"/>
    </source>
</evidence>
<keyword evidence="3" id="KW-0520">NAD</keyword>
<dbReference type="PROSITE" id="PS00065">
    <property type="entry name" value="D_2_HYDROXYACID_DH_1"/>
    <property type="match status" value="1"/>
</dbReference>
<dbReference type="InterPro" id="IPR029752">
    <property type="entry name" value="D-isomer_DH_CS1"/>
</dbReference>